<evidence type="ECO:0000259" key="16">
    <source>
        <dbReference type="SMART" id="SM00478"/>
    </source>
</evidence>
<keyword evidence="13 15" id="KW-0326">Glycosidase</keyword>
<evidence type="ECO:0000256" key="3">
    <source>
        <dbReference type="ARBA" id="ARBA00012045"/>
    </source>
</evidence>
<dbReference type="InterPro" id="IPR005760">
    <property type="entry name" value="A/G_AdeGlyc_MutY"/>
</dbReference>
<dbReference type="InterPro" id="IPR023170">
    <property type="entry name" value="HhH_base_excis_C"/>
</dbReference>
<keyword evidence="7 15" id="KW-0227">DNA damage</keyword>
<dbReference type="SUPFAM" id="SSF48150">
    <property type="entry name" value="DNA-glycosylase"/>
    <property type="match status" value="1"/>
</dbReference>
<evidence type="ECO:0000256" key="2">
    <source>
        <dbReference type="ARBA" id="ARBA00008343"/>
    </source>
</evidence>
<dbReference type="FunFam" id="1.10.340.30:FF:000010">
    <property type="entry name" value="Adenine DNA glycosylase"/>
    <property type="match status" value="1"/>
</dbReference>
<reference evidence="17 18" key="1">
    <citation type="submission" date="2016-10" db="EMBL/GenBank/DDBJ databases">
        <authorList>
            <person name="de Groot N.N."/>
        </authorList>
    </citation>
    <scope>NUCLEOTIDE SEQUENCE [LARGE SCALE GENOMIC DNA]</scope>
    <source>
        <strain evidence="18">P4B,CCM 7963,CECT 7998,DSM 25260,IBRC-M 10614,KCTC 13821</strain>
    </source>
</reference>
<comment type="similarity">
    <text evidence="2 15">Belongs to the Nth/MutY family.</text>
</comment>
<dbReference type="InterPro" id="IPR004035">
    <property type="entry name" value="Endouclease-III_FeS-bd_BS"/>
</dbReference>
<dbReference type="GO" id="GO:0046872">
    <property type="term" value="F:metal ion binding"/>
    <property type="evidence" value="ECO:0007669"/>
    <property type="project" value="UniProtKB-UniRule"/>
</dbReference>
<comment type="function">
    <text evidence="14">Base excision repair (BER) glycosylase that initiates repair of A:oxoG to C:G by removing the inappropriately paired adenine base from the DNA backbone, generating an abasic site product. 8-oxoguanine (oxoG) is a genotoxic DNA lesion resulting from oxidation of guanine; this residue is misread by replicative DNA polymerases, that insert adenine instead of cytosine opposite the oxidized damaged base. Shows a powerful dicrimination of A versus C, since it does not cleave cytosine in oxoG:C pairs. May also be able to remove adenine from A:G mispairs, although this activity may not be physiologically relevant.</text>
</comment>
<dbReference type="InterPro" id="IPR003651">
    <property type="entry name" value="Endonuclease3_FeS-loop_motif"/>
</dbReference>
<dbReference type="GO" id="GO:0006298">
    <property type="term" value="P:mismatch repair"/>
    <property type="evidence" value="ECO:0007669"/>
    <property type="project" value="TreeGrafter"/>
</dbReference>
<evidence type="ECO:0000256" key="8">
    <source>
        <dbReference type="ARBA" id="ARBA00022801"/>
    </source>
</evidence>
<keyword evidence="6" id="KW-0479">Metal-binding</keyword>
<evidence type="ECO:0000256" key="11">
    <source>
        <dbReference type="ARBA" id="ARBA00023125"/>
    </source>
</evidence>
<dbReference type="SUPFAM" id="SSF55811">
    <property type="entry name" value="Nudix"/>
    <property type="match status" value="1"/>
</dbReference>
<dbReference type="SMART" id="SM00478">
    <property type="entry name" value="ENDO3c"/>
    <property type="match status" value="1"/>
</dbReference>
<dbReference type="SMART" id="SM00525">
    <property type="entry name" value="FES"/>
    <property type="match status" value="1"/>
</dbReference>
<dbReference type="PANTHER" id="PTHR42944:SF1">
    <property type="entry name" value="ADENINE DNA GLYCOSYLASE"/>
    <property type="match status" value="1"/>
</dbReference>
<keyword evidence="10" id="KW-0411">Iron-sulfur</keyword>
<dbReference type="InterPro" id="IPR029119">
    <property type="entry name" value="MutY_C"/>
</dbReference>
<dbReference type="PANTHER" id="PTHR42944">
    <property type="entry name" value="ADENINE DNA GLYCOSYLASE"/>
    <property type="match status" value="1"/>
</dbReference>
<dbReference type="CDD" id="cd03431">
    <property type="entry name" value="NUDIX_DNA_Glycosylase_C-MutY"/>
    <property type="match status" value="1"/>
</dbReference>
<keyword evidence="9 15" id="KW-0408">Iron</keyword>
<proteinExistence type="inferred from homology"/>
<dbReference type="InterPro" id="IPR044298">
    <property type="entry name" value="MIG/MutY"/>
</dbReference>
<evidence type="ECO:0000256" key="15">
    <source>
        <dbReference type="RuleBase" id="RU365096"/>
    </source>
</evidence>
<sequence>MEPHLQKIDIKEFQHDLIDWYNHHKRELPWRKNQDPYRVWVSEIMLQQTKVDTVIPYFNRFMEWFPTPEALAEAKEEKVMKAWEGLGYYSRVRNLQTAVKEVVEEYGGNVPSSKKEFSSLKGVGPYTAGAVLSIAYEKPEPAVDGNVMRVFSRILLIKEDIGKAKTRRLFESFIPKFLEGVKPSEFNQALMELGALVCTPKSPGCLLCPVQKHCAARAEGIQDELPVKEKKKAPAAKEMAAVVLKNKKSQTLFHQRGEKGLLARLWEYPNVEVPAGVSPEETVQTYLKESFGIEADIGPKVQKVQHVFSHLVWNITVYEAVVLEFPENIQDCKWLDPLETEGLAFPVSHQKILKAQKERGNQYGAGFKK</sequence>
<dbReference type="GO" id="GO:0006284">
    <property type="term" value="P:base-excision repair"/>
    <property type="evidence" value="ECO:0007669"/>
    <property type="project" value="UniProtKB-UniRule"/>
</dbReference>
<dbReference type="EMBL" id="FNDU01000008">
    <property type="protein sequence ID" value="SDI53382.1"/>
    <property type="molecule type" value="Genomic_DNA"/>
</dbReference>
<evidence type="ECO:0000256" key="5">
    <source>
        <dbReference type="ARBA" id="ARBA00022485"/>
    </source>
</evidence>
<dbReference type="CDD" id="cd00056">
    <property type="entry name" value="ENDO3c"/>
    <property type="match status" value="1"/>
</dbReference>
<keyword evidence="5" id="KW-0004">4Fe-4S</keyword>
<dbReference type="RefSeq" id="WP_091586194.1">
    <property type="nucleotide sequence ID" value="NZ_FNDU01000008.1"/>
</dbReference>
<evidence type="ECO:0000256" key="6">
    <source>
        <dbReference type="ARBA" id="ARBA00022723"/>
    </source>
</evidence>
<comment type="catalytic activity">
    <reaction evidence="1 15">
        <text>Hydrolyzes free adenine bases from 7,8-dihydro-8-oxoguanine:adenine mismatched double-stranded DNA, leaving an apurinic site.</text>
        <dbReference type="EC" id="3.2.2.31"/>
    </reaction>
</comment>
<evidence type="ECO:0000256" key="13">
    <source>
        <dbReference type="ARBA" id="ARBA00023295"/>
    </source>
</evidence>
<evidence type="ECO:0000313" key="18">
    <source>
        <dbReference type="Proteomes" id="UP000199017"/>
    </source>
</evidence>
<evidence type="ECO:0000256" key="12">
    <source>
        <dbReference type="ARBA" id="ARBA00023204"/>
    </source>
</evidence>
<dbReference type="PROSITE" id="PS00764">
    <property type="entry name" value="ENDONUCLEASE_III_1"/>
    <property type="match status" value="1"/>
</dbReference>
<dbReference type="Pfam" id="PF00730">
    <property type="entry name" value="HhH-GPD"/>
    <property type="match status" value="1"/>
</dbReference>
<evidence type="ECO:0000313" key="17">
    <source>
        <dbReference type="EMBL" id="SDI53382.1"/>
    </source>
</evidence>
<keyword evidence="12" id="KW-0234">DNA repair</keyword>
<dbReference type="STRING" id="930129.SAMN05216352_108237"/>
<dbReference type="Gene3D" id="1.10.340.30">
    <property type="entry name" value="Hypothetical protein, domain 2"/>
    <property type="match status" value="1"/>
</dbReference>
<comment type="function">
    <text evidence="15">Adenine glycosylase active on G-A mispairs.</text>
</comment>
<organism evidence="17 18">
    <name type="scientific">Alteribacillus bidgolensis</name>
    <dbReference type="NCBI Taxonomy" id="930129"/>
    <lineage>
        <taxon>Bacteria</taxon>
        <taxon>Bacillati</taxon>
        <taxon>Bacillota</taxon>
        <taxon>Bacilli</taxon>
        <taxon>Bacillales</taxon>
        <taxon>Bacillaceae</taxon>
        <taxon>Alteribacillus</taxon>
    </lineage>
</organism>
<comment type="cofactor">
    <cofactor evidence="15">
        <name>[4Fe-4S] cluster</name>
        <dbReference type="ChEBI" id="CHEBI:49883"/>
    </cofactor>
    <text evidence="15">Binds 1 [4Fe-4S] cluster.</text>
</comment>
<dbReference type="GO" id="GO:0034039">
    <property type="term" value="F:8-oxo-7,8-dihydroguanine DNA N-glycosylase activity"/>
    <property type="evidence" value="ECO:0007669"/>
    <property type="project" value="TreeGrafter"/>
</dbReference>
<dbReference type="GO" id="GO:0032357">
    <property type="term" value="F:oxidized purine DNA binding"/>
    <property type="evidence" value="ECO:0007669"/>
    <property type="project" value="TreeGrafter"/>
</dbReference>
<dbReference type="NCBIfam" id="TIGR01084">
    <property type="entry name" value="mutY"/>
    <property type="match status" value="1"/>
</dbReference>
<dbReference type="OrthoDB" id="9802365at2"/>
<dbReference type="Proteomes" id="UP000199017">
    <property type="component" value="Unassembled WGS sequence"/>
</dbReference>
<dbReference type="Pfam" id="PF00633">
    <property type="entry name" value="HHH"/>
    <property type="match status" value="1"/>
</dbReference>
<dbReference type="GO" id="GO:0035485">
    <property type="term" value="F:adenine/guanine mispair binding"/>
    <property type="evidence" value="ECO:0007669"/>
    <property type="project" value="TreeGrafter"/>
</dbReference>
<dbReference type="Pfam" id="PF14815">
    <property type="entry name" value="NUDIX_4"/>
    <property type="match status" value="1"/>
</dbReference>
<dbReference type="EC" id="3.2.2.31" evidence="3 15"/>
<dbReference type="InterPro" id="IPR011257">
    <property type="entry name" value="DNA_glycosylase"/>
</dbReference>
<evidence type="ECO:0000256" key="7">
    <source>
        <dbReference type="ARBA" id="ARBA00022763"/>
    </source>
</evidence>
<accession>A0A1G8LCG0</accession>
<keyword evidence="18" id="KW-1185">Reference proteome</keyword>
<dbReference type="GO" id="GO:0051539">
    <property type="term" value="F:4 iron, 4 sulfur cluster binding"/>
    <property type="evidence" value="ECO:0007669"/>
    <property type="project" value="UniProtKB-UniRule"/>
</dbReference>
<protein>
    <recommendedName>
        <fullName evidence="4 15">Adenine DNA glycosylase</fullName>
        <ecNumber evidence="3 15">3.2.2.31</ecNumber>
    </recommendedName>
</protein>
<keyword evidence="11" id="KW-0238">DNA-binding</keyword>
<dbReference type="InterPro" id="IPR003265">
    <property type="entry name" value="HhH-GPD_domain"/>
</dbReference>
<dbReference type="FunFam" id="1.10.1670.10:FF:000002">
    <property type="entry name" value="Adenine DNA glycosylase"/>
    <property type="match status" value="1"/>
</dbReference>
<keyword evidence="8" id="KW-0378">Hydrolase</keyword>
<name>A0A1G8LCG0_9BACI</name>
<dbReference type="AlphaFoldDB" id="A0A1G8LCG0"/>
<dbReference type="Gene3D" id="3.90.79.10">
    <property type="entry name" value="Nucleoside Triphosphate Pyrophosphohydrolase"/>
    <property type="match status" value="1"/>
</dbReference>
<dbReference type="InterPro" id="IPR015797">
    <property type="entry name" value="NUDIX_hydrolase-like_dom_sf"/>
</dbReference>
<dbReference type="InterPro" id="IPR000445">
    <property type="entry name" value="HhH_motif"/>
</dbReference>
<gene>
    <name evidence="17" type="ORF">SAMN05216352_108237</name>
</gene>
<dbReference type="GO" id="GO:0000701">
    <property type="term" value="F:purine-specific mismatch base pair DNA N-glycosylase activity"/>
    <property type="evidence" value="ECO:0007669"/>
    <property type="project" value="UniProtKB-EC"/>
</dbReference>
<feature type="domain" description="HhH-GPD" evidence="16">
    <location>
        <begin position="45"/>
        <end position="196"/>
    </location>
</feature>
<dbReference type="Gene3D" id="1.10.1670.10">
    <property type="entry name" value="Helix-hairpin-Helix base-excision DNA repair enzymes (C-terminal)"/>
    <property type="match status" value="1"/>
</dbReference>
<evidence type="ECO:0000256" key="10">
    <source>
        <dbReference type="ARBA" id="ARBA00023014"/>
    </source>
</evidence>
<evidence type="ECO:0000256" key="14">
    <source>
        <dbReference type="ARBA" id="ARBA00058550"/>
    </source>
</evidence>
<evidence type="ECO:0000256" key="4">
    <source>
        <dbReference type="ARBA" id="ARBA00022023"/>
    </source>
</evidence>
<evidence type="ECO:0000256" key="1">
    <source>
        <dbReference type="ARBA" id="ARBA00000843"/>
    </source>
</evidence>
<evidence type="ECO:0000256" key="9">
    <source>
        <dbReference type="ARBA" id="ARBA00023004"/>
    </source>
</evidence>